<evidence type="ECO:0000313" key="2">
    <source>
        <dbReference type="EMBL" id="ETO08673.1"/>
    </source>
</evidence>
<reference evidence="2 3" key="1">
    <citation type="journal article" date="2013" name="Curr. Biol.">
        <title>The Genome of the Foraminiferan Reticulomyxa filosa.</title>
        <authorList>
            <person name="Glockner G."/>
            <person name="Hulsmann N."/>
            <person name="Schleicher M."/>
            <person name="Noegel A.A."/>
            <person name="Eichinger L."/>
            <person name="Gallinger C."/>
            <person name="Pawlowski J."/>
            <person name="Sierra R."/>
            <person name="Euteneuer U."/>
            <person name="Pillet L."/>
            <person name="Moustafa A."/>
            <person name="Platzer M."/>
            <person name="Groth M."/>
            <person name="Szafranski K."/>
            <person name="Schliwa M."/>
        </authorList>
    </citation>
    <scope>NUCLEOTIDE SEQUENCE [LARGE SCALE GENOMIC DNA]</scope>
</reference>
<protein>
    <submittedName>
        <fullName evidence="2">Uncharacterized protein</fullName>
    </submittedName>
</protein>
<dbReference type="EMBL" id="ASPP01024810">
    <property type="protein sequence ID" value="ETO08673.1"/>
    <property type="molecule type" value="Genomic_DNA"/>
</dbReference>
<feature type="region of interest" description="Disordered" evidence="1">
    <location>
        <begin position="54"/>
        <end position="119"/>
    </location>
</feature>
<dbReference type="Proteomes" id="UP000023152">
    <property type="component" value="Unassembled WGS sequence"/>
</dbReference>
<organism evidence="2 3">
    <name type="scientific">Reticulomyxa filosa</name>
    <dbReference type="NCBI Taxonomy" id="46433"/>
    <lineage>
        <taxon>Eukaryota</taxon>
        <taxon>Sar</taxon>
        <taxon>Rhizaria</taxon>
        <taxon>Retaria</taxon>
        <taxon>Foraminifera</taxon>
        <taxon>Monothalamids</taxon>
        <taxon>Reticulomyxidae</taxon>
        <taxon>Reticulomyxa</taxon>
    </lineage>
</organism>
<proteinExistence type="predicted"/>
<name>X6M3W7_RETFI</name>
<comment type="caution">
    <text evidence="2">The sequence shown here is derived from an EMBL/GenBank/DDBJ whole genome shotgun (WGS) entry which is preliminary data.</text>
</comment>
<sequence length="119" mass="13924">MIKMEIVLLWPPKQTKYMEKQPSRAILLLILFQMRKKKKKKKLKQRTVEKEMLGIEEADKGPSLQTNTEMTKTHKHKKKEKRKSKNKKHSTNDYPLIPEINDSSTTASHVTDHSIVMIG</sequence>
<evidence type="ECO:0000256" key="1">
    <source>
        <dbReference type="SAM" id="MobiDB-lite"/>
    </source>
</evidence>
<accession>X6M3W7</accession>
<dbReference type="AlphaFoldDB" id="X6M3W7"/>
<feature type="compositionally biased region" description="Basic residues" evidence="1">
    <location>
        <begin position="73"/>
        <end position="89"/>
    </location>
</feature>
<evidence type="ECO:0000313" key="3">
    <source>
        <dbReference type="Proteomes" id="UP000023152"/>
    </source>
</evidence>
<gene>
    <name evidence="2" type="ORF">RFI_28715</name>
</gene>
<keyword evidence="3" id="KW-1185">Reference proteome</keyword>